<feature type="region of interest" description="Disordered" evidence="1">
    <location>
        <begin position="328"/>
        <end position="373"/>
    </location>
</feature>
<keyword evidence="3" id="KW-1185">Reference proteome</keyword>
<evidence type="ECO:0000313" key="3">
    <source>
        <dbReference type="Proteomes" id="UP001153620"/>
    </source>
</evidence>
<reference evidence="2" key="1">
    <citation type="submission" date="2022-01" db="EMBL/GenBank/DDBJ databases">
        <authorList>
            <person name="King R."/>
        </authorList>
    </citation>
    <scope>NUCLEOTIDE SEQUENCE</scope>
</reference>
<organism evidence="2 3">
    <name type="scientific">Chironomus riparius</name>
    <dbReference type="NCBI Taxonomy" id="315576"/>
    <lineage>
        <taxon>Eukaryota</taxon>
        <taxon>Metazoa</taxon>
        <taxon>Ecdysozoa</taxon>
        <taxon>Arthropoda</taxon>
        <taxon>Hexapoda</taxon>
        <taxon>Insecta</taxon>
        <taxon>Pterygota</taxon>
        <taxon>Neoptera</taxon>
        <taxon>Endopterygota</taxon>
        <taxon>Diptera</taxon>
        <taxon>Nematocera</taxon>
        <taxon>Chironomoidea</taxon>
        <taxon>Chironomidae</taxon>
        <taxon>Chironominae</taxon>
        <taxon>Chironomus</taxon>
    </lineage>
</organism>
<sequence>MSTKSQAQKLDQIGNKMPQDSQIFDIFDEFNNLQKEIFKTIFSSSLKRPEAKSELINPKSPKTPKLVHQEAQVVKKSAKKAVNQDSKAVKSPKVPQNKSNQLQNVAIQAQNETLPQSAAKQPQKIANQLQNVAKPKTAKNQPKTASNQQQNQNISQEKFEFKKIQPQELIQPDVGTKILNKVLQVQQTIPIQNLIIQNQFLYPEISIITAGSSKNTQPLGNPIPATISVNNKAVQVPKDTKKSPQIPKRAFKSKNVAQQSPKVVQAPQAQLIVPNNLLSMAEFHNGPFMTLYNSKTTQSTKMESPVIQKVDQEVFKIPEALKPAKRVIKLPAKLKERRKSDPEPPKHQKAATAPKRSSLGQKKSPIATDKDARHQQLMKKLIADAKVNVYETPRRSFLVPQGKNDSKNGLRRGRSKFRNELPGSRPQEPEKNFEEMSQEEFFGVLGLMRN</sequence>
<protein>
    <submittedName>
        <fullName evidence="2">Uncharacterized protein</fullName>
    </submittedName>
</protein>
<evidence type="ECO:0000256" key="1">
    <source>
        <dbReference type="SAM" id="MobiDB-lite"/>
    </source>
</evidence>
<feature type="region of interest" description="Disordered" evidence="1">
    <location>
        <begin position="133"/>
        <end position="153"/>
    </location>
</feature>
<gene>
    <name evidence="2" type="ORF">CHIRRI_LOCUS13379</name>
</gene>
<feature type="region of interest" description="Disordered" evidence="1">
    <location>
        <begin position="47"/>
        <end position="99"/>
    </location>
</feature>
<dbReference type="Proteomes" id="UP001153620">
    <property type="component" value="Chromosome 4"/>
</dbReference>
<name>A0A9N9S7P2_9DIPT</name>
<accession>A0A9N9S7P2</accession>
<proteinExistence type="predicted"/>
<dbReference type="EMBL" id="OU895880">
    <property type="protein sequence ID" value="CAG9810566.1"/>
    <property type="molecule type" value="Genomic_DNA"/>
</dbReference>
<reference evidence="2" key="2">
    <citation type="submission" date="2022-10" db="EMBL/GenBank/DDBJ databases">
        <authorList>
            <consortium name="ENA_rothamsted_submissions"/>
            <consortium name="culmorum"/>
            <person name="King R."/>
        </authorList>
    </citation>
    <scope>NUCLEOTIDE SEQUENCE</scope>
</reference>
<dbReference type="AlphaFoldDB" id="A0A9N9S7P2"/>
<feature type="region of interest" description="Disordered" evidence="1">
    <location>
        <begin position="393"/>
        <end position="437"/>
    </location>
</feature>
<evidence type="ECO:0000313" key="2">
    <source>
        <dbReference type="EMBL" id="CAG9810566.1"/>
    </source>
</evidence>